<keyword evidence="4" id="KW-1185">Reference proteome</keyword>
<organism evidence="3 4">
    <name type="scientific">Symmachiella macrocystis</name>
    <dbReference type="NCBI Taxonomy" id="2527985"/>
    <lineage>
        <taxon>Bacteria</taxon>
        <taxon>Pseudomonadati</taxon>
        <taxon>Planctomycetota</taxon>
        <taxon>Planctomycetia</taxon>
        <taxon>Planctomycetales</taxon>
        <taxon>Planctomycetaceae</taxon>
        <taxon>Symmachiella</taxon>
    </lineage>
</organism>
<dbReference type="AlphaFoldDB" id="A0A5C6BAB9"/>
<name>A0A5C6BAB9_9PLAN</name>
<evidence type="ECO:0000256" key="1">
    <source>
        <dbReference type="SAM" id="MobiDB-lite"/>
    </source>
</evidence>
<dbReference type="InterPro" id="IPR021516">
    <property type="entry name" value="DUF3179"/>
</dbReference>
<evidence type="ECO:0000313" key="3">
    <source>
        <dbReference type="EMBL" id="TWU08918.1"/>
    </source>
</evidence>
<dbReference type="Proteomes" id="UP000320735">
    <property type="component" value="Unassembled WGS sequence"/>
</dbReference>
<keyword evidence="2" id="KW-0812">Transmembrane</keyword>
<accession>A0A5C6BAB9</accession>
<evidence type="ECO:0008006" key="5">
    <source>
        <dbReference type="Google" id="ProtNLM"/>
    </source>
</evidence>
<dbReference type="RefSeq" id="WP_146372696.1">
    <property type="nucleotide sequence ID" value="NZ_SJPP01000002.1"/>
</dbReference>
<evidence type="ECO:0000256" key="2">
    <source>
        <dbReference type="SAM" id="Phobius"/>
    </source>
</evidence>
<proteinExistence type="predicted"/>
<protein>
    <recommendedName>
        <fullName evidence="5">DUF3179 domain-containing protein</fullName>
    </recommendedName>
</protein>
<feature type="region of interest" description="Disordered" evidence="1">
    <location>
        <begin position="1"/>
        <end position="22"/>
    </location>
</feature>
<feature type="transmembrane region" description="Helical" evidence="2">
    <location>
        <begin position="33"/>
        <end position="53"/>
    </location>
</feature>
<keyword evidence="2" id="KW-1133">Transmembrane helix</keyword>
<keyword evidence="2" id="KW-0472">Membrane</keyword>
<comment type="caution">
    <text evidence="3">The sequence shown here is derived from an EMBL/GenBank/DDBJ whole genome shotgun (WGS) entry which is preliminary data.</text>
</comment>
<reference evidence="3 4" key="1">
    <citation type="submission" date="2019-02" db="EMBL/GenBank/DDBJ databases">
        <title>Deep-cultivation of Planctomycetes and their phenomic and genomic characterization uncovers novel biology.</title>
        <authorList>
            <person name="Wiegand S."/>
            <person name="Jogler M."/>
            <person name="Boedeker C."/>
            <person name="Pinto D."/>
            <person name="Vollmers J."/>
            <person name="Rivas-Marin E."/>
            <person name="Kohn T."/>
            <person name="Peeters S.H."/>
            <person name="Heuer A."/>
            <person name="Rast P."/>
            <person name="Oberbeckmann S."/>
            <person name="Bunk B."/>
            <person name="Jeske O."/>
            <person name="Meyerdierks A."/>
            <person name="Storesund J.E."/>
            <person name="Kallscheuer N."/>
            <person name="Luecker S."/>
            <person name="Lage O.M."/>
            <person name="Pohl T."/>
            <person name="Merkel B.J."/>
            <person name="Hornburger P."/>
            <person name="Mueller R.-W."/>
            <person name="Bruemmer F."/>
            <person name="Labrenz M."/>
            <person name="Spormann A.M."/>
            <person name="Op Den Camp H."/>
            <person name="Overmann J."/>
            <person name="Amann R."/>
            <person name="Jetten M.S.M."/>
            <person name="Mascher T."/>
            <person name="Medema M.H."/>
            <person name="Devos D.P."/>
            <person name="Kaster A.-K."/>
            <person name="Ovreas L."/>
            <person name="Rohde M."/>
            <person name="Galperin M.Y."/>
            <person name="Jogler C."/>
        </authorList>
    </citation>
    <scope>NUCLEOTIDE SEQUENCE [LARGE SCALE GENOMIC DNA]</scope>
    <source>
        <strain evidence="3 4">CA54</strain>
    </source>
</reference>
<sequence>MTNDQQERIERSDGRDGEGRVGKQPRAVVARRMWGVVEILLFALIVAVAWQIYSSIAVWNDDPKRNTAFLINGNEQARNSRIANIPFDLSHVTVPANEIRDGGPGKDGIPALSDPNFLEAADAYYLQGEDRVIGFVSGDEARAYPLKILMYHEIVNDRIGDVPLAVTYCPLCDSAMVFDRRTPLGERAFGVSGLLYNSNVLMYDRSDMAESLWSQLQTKGISGPASKLTLKTLPLELTTWQDWRSRHPMTKVLSTDGRYYGRDPYAGYYDRPQLMFPVQPMSDKLPTKARVLGVWTANTSRAYPESIFSKERTRIEEQIDGKKIVINFDPQSRSLRVVQADEGVQWLYSLWFAWYAFHPETSVVE</sequence>
<dbReference type="OrthoDB" id="9806357at2"/>
<gene>
    <name evidence="3" type="ORF">CA54_41570</name>
</gene>
<feature type="compositionally biased region" description="Basic and acidic residues" evidence="1">
    <location>
        <begin position="1"/>
        <end position="21"/>
    </location>
</feature>
<dbReference type="EMBL" id="SJPP01000002">
    <property type="protein sequence ID" value="TWU08918.1"/>
    <property type="molecule type" value="Genomic_DNA"/>
</dbReference>
<dbReference type="Pfam" id="PF11376">
    <property type="entry name" value="DUF3179"/>
    <property type="match status" value="1"/>
</dbReference>
<evidence type="ECO:0000313" key="4">
    <source>
        <dbReference type="Proteomes" id="UP000320735"/>
    </source>
</evidence>